<keyword evidence="2" id="KW-1185">Reference proteome</keyword>
<dbReference type="Proteomes" id="UP000078200">
    <property type="component" value="Unassembled WGS sequence"/>
</dbReference>
<dbReference type="AlphaFoldDB" id="A0A1A9UZ90"/>
<name>A0A1A9UZ90_GLOAU</name>
<dbReference type="VEuPathDB" id="VectorBase:GAUT020574"/>
<accession>A0A1A9UZ90</accession>
<proteinExistence type="predicted"/>
<sequence length="109" mass="12602">MAKALKVEMVDRLPESEAYYSTNLKDLGNTLYELNLLLWQILQTFPTNKLHIRVRARRKWTPQRSSWKMKKVKEIMIQCAVLGHNLAHATIQIPNVTILAVASVTMKKN</sequence>
<protein>
    <submittedName>
        <fullName evidence="1">Uncharacterized protein</fullName>
    </submittedName>
</protein>
<dbReference type="EnsemblMetazoa" id="GAUT020574-RA">
    <property type="protein sequence ID" value="GAUT020574-PA"/>
    <property type="gene ID" value="GAUT020574"/>
</dbReference>
<evidence type="ECO:0000313" key="1">
    <source>
        <dbReference type="EnsemblMetazoa" id="GAUT020574-PA"/>
    </source>
</evidence>
<reference evidence="1" key="1">
    <citation type="submission" date="2020-05" db="UniProtKB">
        <authorList>
            <consortium name="EnsemblMetazoa"/>
        </authorList>
    </citation>
    <scope>IDENTIFICATION</scope>
    <source>
        <strain evidence="1">TTRI</strain>
    </source>
</reference>
<organism evidence="1 2">
    <name type="scientific">Glossina austeni</name>
    <name type="common">Savannah tsetse fly</name>
    <dbReference type="NCBI Taxonomy" id="7395"/>
    <lineage>
        <taxon>Eukaryota</taxon>
        <taxon>Metazoa</taxon>
        <taxon>Ecdysozoa</taxon>
        <taxon>Arthropoda</taxon>
        <taxon>Hexapoda</taxon>
        <taxon>Insecta</taxon>
        <taxon>Pterygota</taxon>
        <taxon>Neoptera</taxon>
        <taxon>Endopterygota</taxon>
        <taxon>Diptera</taxon>
        <taxon>Brachycera</taxon>
        <taxon>Muscomorpha</taxon>
        <taxon>Hippoboscoidea</taxon>
        <taxon>Glossinidae</taxon>
        <taxon>Glossina</taxon>
    </lineage>
</organism>
<evidence type="ECO:0000313" key="2">
    <source>
        <dbReference type="Proteomes" id="UP000078200"/>
    </source>
</evidence>